<evidence type="ECO:0000313" key="6">
    <source>
        <dbReference type="EMBL" id="MBI5250195.1"/>
    </source>
</evidence>
<dbReference type="GO" id="GO:0016042">
    <property type="term" value="P:lipid catabolic process"/>
    <property type="evidence" value="ECO:0007669"/>
    <property type="project" value="UniProtKB-UniRule"/>
</dbReference>
<dbReference type="Proteomes" id="UP000807825">
    <property type="component" value="Unassembled WGS sequence"/>
</dbReference>
<keyword evidence="2 4" id="KW-0442">Lipid degradation</keyword>
<dbReference type="AlphaFoldDB" id="A0A9D6V405"/>
<feature type="short sequence motif" description="GXGXXG" evidence="4">
    <location>
        <begin position="9"/>
        <end position="14"/>
    </location>
</feature>
<dbReference type="InterPro" id="IPR050301">
    <property type="entry name" value="NTE"/>
</dbReference>
<organism evidence="6 7">
    <name type="scientific">Desulfomonile tiedjei</name>
    <dbReference type="NCBI Taxonomy" id="2358"/>
    <lineage>
        <taxon>Bacteria</taxon>
        <taxon>Pseudomonadati</taxon>
        <taxon>Thermodesulfobacteriota</taxon>
        <taxon>Desulfomonilia</taxon>
        <taxon>Desulfomonilales</taxon>
        <taxon>Desulfomonilaceae</taxon>
        <taxon>Desulfomonile</taxon>
    </lineage>
</organism>
<evidence type="ECO:0000256" key="4">
    <source>
        <dbReference type="PROSITE-ProRule" id="PRU01161"/>
    </source>
</evidence>
<feature type="active site" description="Nucleophile" evidence="4">
    <location>
        <position position="38"/>
    </location>
</feature>
<sequence>MKVGIALGGGGVRGLAHVSILQVLDDLQIRPAVISGTSMGAIVGALYAAGMSAKEIREDIERHLILSNDTWRDVVEKREDLLKWVYAFKPDFSGSGLINAEGILNFMLSEIKVRSFEDLEIPLLVVAADYWSAEEVIFEKGELLPAIRASMAVPGVFSPVPVEGRIMVDGGVVNLVPYDLLIDRADFIIAVNVSRVRSASGPEIPNALESVLGTFDIMQTTMLSDKLKRLKPDIYIWPQIRDVRMLDFGKIEEVFAQAASSAEGLRQELSQVLRKADLP</sequence>
<dbReference type="PANTHER" id="PTHR14226:SF29">
    <property type="entry name" value="NEUROPATHY TARGET ESTERASE SWS"/>
    <property type="match status" value="1"/>
</dbReference>
<feature type="active site" description="Proton acceptor" evidence="4">
    <location>
        <position position="169"/>
    </location>
</feature>
<gene>
    <name evidence="6" type="ORF">HY912_11935</name>
</gene>
<dbReference type="PANTHER" id="PTHR14226">
    <property type="entry name" value="NEUROPATHY TARGET ESTERASE/SWISS CHEESE D.MELANOGASTER"/>
    <property type="match status" value="1"/>
</dbReference>
<evidence type="ECO:0000256" key="1">
    <source>
        <dbReference type="ARBA" id="ARBA00022801"/>
    </source>
</evidence>
<dbReference type="PROSITE" id="PS51635">
    <property type="entry name" value="PNPLA"/>
    <property type="match status" value="1"/>
</dbReference>
<dbReference type="InterPro" id="IPR002641">
    <property type="entry name" value="PNPLA_dom"/>
</dbReference>
<evidence type="ECO:0000256" key="3">
    <source>
        <dbReference type="ARBA" id="ARBA00023098"/>
    </source>
</evidence>
<feature type="short sequence motif" description="DGA/G" evidence="4">
    <location>
        <begin position="169"/>
        <end position="171"/>
    </location>
</feature>
<reference evidence="6" key="1">
    <citation type="submission" date="2020-07" db="EMBL/GenBank/DDBJ databases">
        <title>Huge and variable diversity of episymbiotic CPR bacteria and DPANN archaea in groundwater ecosystems.</title>
        <authorList>
            <person name="He C.Y."/>
            <person name="Keren R."/>
            <person name="Whittaker M."/>
            <person name="Farag I.F."/>
            <person name="Doudna J."/>
            <person name="Cate J.H.D."/>
            <person name="Banfield J.F."/>
        </authorList>
    </citation>
    <scope>NUCLEOTIDE SEQUENCE</scope>
    <source>
        <strain evidence="6">NC_groundwater_1664_Pr3_B-0.1um_52_9</strain>
    </source>
</reference>
<keyword evidence="3 4" id="KW-0443">Lipid metabolism</keyword>
<protein>
    <submittedName>
        <fullName evidence="6">Patatin-like phospholipase family protein</fullName>
    </submittedName>
</protein>
<evidence type="ECO:0000256" key="2">
    <source>
        <dbReference type="ARBA" id="ARBA00022963"/>
    </source>
</evidence>
<accession>A0A9D6V405</accession>
<feature type="domain" description="PNPLA" evidence="5">
    <location>
        <begin position="5"/>
        <end position="182"/>
    </location>
</feature>
<evidence type="ECO:0000313" key="7">
    <source>
        <dbReference type="Proteomes" id="UP000807825"/>
    </source>
</evidence>
<dbReference type="Pfam" id="PF01734">
    <property type="entry name" value="Patatin"/>
    <property type="match status" value="1"/>
</dbReference>
<dbReference type="Gene3D" id="3.40.1090.10">
    <property type="entry name" value="Cytosolic phospholipase A2 catalytic domain"/>
    <property type="match status" value="2"/>
</dbReference>
<feature type="short sequence motif" description="GXSXG" evidence="4">
    <location>
        <begin position="36"/>
        <end position="40"/>
    </location>
</feature>
<keyword evidence="1 4" id="KW-0378">Hydrolase</keyword>
<dbReference type="SUPFAM" id="SSF52151">
    <property type="entry name" value="FabD/lysophospholipase-like"/>
    <property type="match status" value="1"/>
</dbReference>
<evidence type="ECO:0000259" key="5">
    <source>
        <dbReference type="PROSITE" id="PS51635"/>
    </source>
</evidence>
<name>A0A9D6V405_9BACT</name>
<dbReference type="InterPro" id="IPR016035">
    <property type="entry name" value="Acyl_Trfase/lysoPLipase"/>
</dbReference>
<dbReference type="CDD" id="cd07205">
    <property type="entry name" value="Pat_PNPLA6_PNPLA7_NTE1_like"/>
    <property type="match status" value="1"/>
</dbReference>
<dbReference type="EMBL" id="JACRDE010000315">
    <property type="protein sequence ID" value="MBI5250195.1"/>
    <property type="molecule type" value="Genomic_DNA"/>
</dbReference>
<comment type="caution">
    <text evidence="6">The sequence shown here is derived from an EMBL/GenBank/DDBJ whole genome shotgun (WGS) entry which is preliminary data.</text>
</comment>
<dbReference type="GO" id="GO:0016787">
    <property type="term" value="F:hydrolase activity"/>
    <property type="evidence" value="ECO:0007669"/>
    <property type="project" value="UniProtKB-UniRule"/>
</dbReference>
<proteinExistence type="predicted"/>